<evidence type="ECO:0000313" key="3">
    <source>
        <dbReference type="Proteomes" id="UP001500034"/>
    </source>
</evidence>
<proteinExistence type="predicted"/>
<evidence type="ECO:0000313" key="2">
    <source>
        <dbReference type="EMBL" id="GAA3956768.1"/>
    </source>
</evidence>
<dbReference type="Proteomes" id="UP001500034">
    <property type="component" value="Unassembled WGS sequence"/>
</dbReference>
<protein>
    <submittedName>
        <fullName evidence="2">Uncharacterized protein</fullName>
    </submittedName>
</protein>
<dbReference type="RefSeq" id="WP_345589109.1">
    <property type="nucleotide sequence ID" value="NZ_BAABCQ010000009.1"/>
</dbReference>
<feature type="region of interest" description="Disordered" evidence="1">
    <location>
        <begin position="48"/>
        <end position="68"/>
    </location>
</feature>
<evidence type="ECO:0000256" key="1">
    <source>
        <dbReference type="SAM" id="MobiDB-lite"/>
    </source>
</evidence>
<gene>
    <name evidence="2" type="ORF">GCM10022384_07350</name>
</gene>
<dbReference type="EMBL" id="BAABCQ010000009">
    <property type="protein sequence ID" value="GAA3956768.1"/>
    <property type="molecule type" value="Genomic_DNA"/>
</dbReference>
<accession>A0ABP7P137</accession>
<sequence length="68" mass="6990">MTENKSEPQLADQVRIELLNAIGSAAEAGHGENARYLAEAYAIVTSNAPTEAKPGPSIAGGSPLAGRR</sequence>
<keyword evidence="3" id="KW-1185">Reference proteome</keyword>
<reference evidence="3" key="1">
    <citation type="journal article" date="2019" name="Int. J. Syst. Evol. Microbiol.">
        <title>The Global Catalogue of Microorganisms (GCM) 10K type strain sequencing project: providing services to taxonomists for standard genome sequencing and annotation.</title>
        <authorList>
            <consortium name="The Broad Institute Genomics Platform"/>
            <consortium name="The Broad Institute Genome Sequencing Center for Infectious Disease"/>
            <person name="Wu L."/>
            <person name="Ma J."/>
        </authorList>
    </citation>
    <scope>NUCLEOTIDE SEQUENCE [LARGE SCALE GENOMIC DNA]</scope>
    <source>
        <strain evidence="3">JCM 17027</strain>
    </source>
</reference>
<organism evidence="2 3">
    <name type="scientific">Streptomyces marokkonensis</name>
    <dbReference type="NCBI Taxonomy" id="324855"/>
    <lineage>
        <taxon>Bacteria</taxon>
        <taxon>Bacillati</taxon>
        <taxon>Actinomycetota</taxon>
        <taxon>Actinomycetes</taxon>
        <taxon>Kitasatosporales</taxon>
        <taxon>Streptomycetaceae</taxon>
        <taxon>Streptomyces</taxon>
    </lineage>
</organism>
<name>A0ABP7P137_9ACTN</name>
<comment type="caution">
    <text evidence="2">The sequence shown here is derived from an EMBL/GenBank/DDBJ whole genome shotgun (WGS) entry which is preliminary data.</text>
</comment>